<dbReference type="GO" id="GO:0044781">
    <property type="term" value="P:bacterial-type flagellum organization"/>
    <property type="evidence" value="ECO:0007669"/>
    <property type="project" value="InterPro"/>
</dbReference>
<evidence type="ECO:0000313" key="9">
    <source>
        <dbReference type="Proteomes" id="UP001228113"/>
    </source>
</evidence>
<dbReference type="InterPro" id="IPR022781">
    <property type="entry name" value="Flagellar_biosynth_FliO"/>
</dbReference>
<comment type="subcellular location">
    <subcellularLocation>
        <location evidence="1">Cell membrane</location>
    </subcellularLocation>
</comment>
<dbReference type="Pfam" id="PF04347">
    <property type="entry name" value="FliO"/>
    <property type="match status" value="1"/>
</dbReference>
<dbReference type="AlphaFoldDB" id="A0AA48KFL1"/>
<reference evidence="8" key="1">
    <citation type="journal article" date="2023" name="Int. J. Syst. Evol. Microbiol.">
        <title>Mesoterricola silvestris gen. nov., sp. nov., Mesoterricola sediminis sp. nov., Geothrix oryzae sp. nov., Geothrix edaphica sp. nov., Geothrix rubra sp. nov., and Geothrix limicola sp. nov., six novel members of Acidobacteriota isolated from soils.</title>
        <authorList>
            <person name="Itoh H."/>
            <person name="Sugisawa Y."/>
            <person name="Mise K."/>
            <person name="Xu Z."/>
            <person name="Kuniyasu M."/>
            <person name="Ushijima N."/>
            <person name="Kawano K."/>
            <person name="Kobayashi E."/>
            <person name="Shiratori Y."/>
            <person name="Masuda Y."/>
            <person name="Senoo K."/>
        </authorList>
    </citation>
    <scope>NUCLEOTIDE SEQUENCE</scope>
    <source>
        <strain evidence="8">W786</strain>
    </source>
</reference>
<feature type="transmembrane region" description="Helical" evidence="6">
    <location>
        <begin position="58"/>
        <end position="76"/>
    </location>
</feature>
<name>A0AA48KFL1_9BACT</name>
<evidence type="ECO:0000256" key="6">
    <source>
        <dbReference type="SAM" id="Phobius"/>
    </source>
</evidence>
<keyword evidence="4 6" id="KW-1133">Transmembrane helix</keyword>
<sequence>MRVIKLFILGILLASGLAATAQAPPPGSSEQALKEAYVPDDGKPTQGRAEAPPSGWRALGSMLLVLGLAGGGLWAFRRWGAKRLPGSGGSRLNVEETLALGDRRYVSILRADDEKFLIALGPQGVTLLARLDSVEAGGPADFGQALAREAEITTPMPVRDMEALMRGERP</sequence>
<evidence type="ECO:0000256" key="1">
    <source>
        <dbReference type="ARBA" id="ARBA00004236"/>
    </source>
</evidence>
<evidence type="ECO:0000256" key="4">
    <source>
        <dbReference type="ARBA" id="ARBA00022989"/>
    </source>
</evidence>
<dbReference type="KEGG" id="msea:METESE_15260"/>
<protein>
    <recommendedName>
        <fullName evidence="10">Flagellar protein FliO/FliZ</fullName>
    </recommendedName>
</protein>
<dbReference type="EMBL" id="AP027081">
    <property type="protein sequence ID" value="BDU76568.1"/>
    <property type="molecule type" value="Genomic_DNA"/>
</dbReference>
<keyword evidence="9" id="KW-1185">Reference proteome</keyword>
<gene>
    <name evidence="8" type="ORF">METESE_15260</name>
</gene>
<evidence type="ECO:0008006" key="10">
    <source>
        <dbReference type="Google" id="ProtNLM"/>
    </source>
</evidence>
<keyword evidence="3 6" id="KW-0812">Transmembrane</keyword>
<keyword evidence="7" id="KW-0732">Signal</keyword>
<evidence type="ECO:0000256" key="3">
    <source>
        <dbReference type="ARBA" id="ARBA00022692"/>
    </source>
</evidence>
<organism evidence="8 9">
    <name type="scientific">Mesoterricola sediminis</name>
    <dbReference type="NCBI Taxonomy" id="2927980"/>
    <lineage>
        <taxon>Bacteria</taxon>
        <taxon>Pseudomonadati</taxon>
        <taxon>Acidobacteriota</taxon>
        <taxon>Holophagae</taxon>
        <taxon>Holophagales</taxon>
        <taxon>Holophagaceae</taxon>
        <taxon>Mesoterricola</taxon>
    </lineage>
</organism>
<accession>A0AA48KFL1</accession>
<keyword evidence="2" id="KW-1003">Cell membrane</keyword>
<dbReference type="GO" id="GO:0016020">
    <property type="term" value="C:membrane"/>
    <property type="evidence" value="ECO:0007669"/>
    <property type="project" value="InterPro"/>
</dbReference>
<proteinExistence type="predicted"/>
<evidence type="ECO:0000256" key="2">
    <source>
        <dbReference type="ARBA" id="ARBA00022475"/>
    </source>
</evidence>
<evidence type="ECO:0000256" key="5">
    <source>
        <dbReference type="ARBA" id="ARBA00023136"/>
    </source>
</evidence>
<evidence type="ECO:0000256" key="7">
    <source>
        <dbReference type="SAM" id="SignalP"/>
    </source>
</evidence>
<feature type="signal peptide" evidence="7">
    <location>
        <begin position="1"/>
        <end position="23"/>
    </location>
</feature>
<dbReference type="Proteomes" id="UP001228113">
    <property type="component" value="Chromosome"/>
</dbReference>
<keyword evidence="5 6" id="KW-0472">Membrane</keyword>
<evidence type="ECO:0000313" key="8">
    <source>
        <dbReference type="EMBL" id="BDU76568.1"/>
    </source>
</evidence>
<feature type="chain" id="PRO_5041314314" description="Flagellar protein FliO/FliZ" evidence="7">
    <location>
        <begin position="24"/>
        <end position="170"/>
    </location>
</feature>
<dbReference type="RefSeq" id="WP_243335320.1">
    <property type="nucleotide sequence ID" value="NZ_AP027081.1"/>
</dbReference>